<accession>A0A1F5BTD1</accession>
<feature type="domain" description="Transcriptional repressor PaaX-like central Cas2-like" evidence="1">
    <location>
        <begin position="99"/>
        <end position="174"/>
    </location>
</feature>
<protein>
    <recommendedName>
        <fullName evidence="1">Transcriptional repressor PaaX-like central Cas2-like domain-containing protein</fullName>
    </recommendedName>
</protein>
<proteinExistence type="predicted"/>
<dbReference type="EMBL" id="MEYS01000002">
    <property type="protein sequence ID" value="OGD33878.1"/>
    <property type="molecule type" value="Genomic_DNA"/>
</dbReference>
<gene>
    <name evidence="2" type="ORF">A2988_00065</name>
</gene>
<dbReference type="AlphaFoldDB" id="A0A1F5BTD1"/>
<sequence>MGRRLGPTAQKILLLLEAGIILGLTQRPDHYFRVLKKAHKAWKEIDAESMHKTIKRLYHSKLIDYHENRDKTVSLVIAAVGEQKILRYRLENMKIQKPPHWDGLWRVVIFDIPERFKKGRVALACALKNLGFHAFQKSVFVHPYPCKDEIDFVVEMFELRPYVRFLVAQEVDVAPDLKRKFHLKS</sequence>
<name>A0A1F5BTD1_9BACT</name>
<comment type="caution">
    <text evidence="2">The sequence shown here is derived from an EMBL/GenBank/DDBJ whole genome shotgun (WGS) entry which is preliminary data.</text>
</comment>
<dbReference type="Gene3D" id="3.30.70.2650">
    <property type="match status" value="1"/>
</dbReference>
<evidence type="ECO:0000313" key="2">
    <source>
        <dbReference type="EMBL" id="OGD33878.1"/>
    </source>
</evidence>
<dbReference type="Pfam" id="PF20803">
    <property type="entry name" value="PaaX_M"/>
    <property type="match status" value="1"/>
</dbReference>
<evidence type="ECO:0000313" key="3">
    <source>
        <dbReference type="Proteomes" id="UP000176650"/>
    </source>
</evidence>
<dbReference type="Proteomes" id="UP000176650">
    <property type="component" value="Unassembled WGS sequence"/>
</dbReference>
<reference evidence="2 3" key="1">
    <citation type="journal article" date="2016" name="Nat. Commun.">
        <title>Thousands of microbial genomes shed light on interconnected biogeochemical processes in an aquifer system.</title>
        <authorList>
            <person name="Anantharaman K."/>
            <person name="Brown C.T."/>
            <person name="Hug L.A."/>
            <person name="Sharon I."/>
            <person name="Castelle C.J."/>
            <person name="Probst A.J."/>
            <person name="Thomas B.C."/>
            <person name="Singh A."/>
            <person name="Wilkins M.J."/>
            <person name="Karaoz U."/>
            <person name="Brodie E.L."/>
            <person name="Williams K.H."/>
            <person name="Hubbard S.S."/>
            <person name="Banfield J.F."/>
        </authorList>
    </citation>
    <scope>NUCLEOTIDE SEQUENCE [LARGE SCALE GENOMIC DNA]</scope>
</reference>
<dbReference type="InterPro" id="IPR048846">
    <property type="entry name" value="PaaX-like_central"/>
</dbReference>
<dbReference type="STRING" id="1797298.A2988_00065"/>
<dbReference type="SUPFAM" id="SSF143430">
    <property type="entry name" value="TTP0101/SSO1404-like"/>
    <property type="match status" value="1"/>
</dbReference>
<evidence type="ECO:0000259" key="1">
    <source>
        <dbReference type="Pfam" id="PF20803"/>
    </source>
</evidence>
<organism evidence="2 3">
    <name type="scientific">Candidatus Azambacteria bacterium RIFCSPLOWO2_01_FULL_46_25</name>
    <dbReference type="NCBI Taxonomy" id="1797298"/>
    <lineage>
        <taxon>Bacteria</taxon>
        <taxon>Candidatus Azamiibacteriota</taxon>
    </lineage>
</organism>